<dbReference type="RefSeq" id="WP_121160771.1">
    <property type="nucleotide sequence ID" value="NZ_RBKT01000001.1"/>
</dbReference>
<accession>A0A495JW70</accession>
<dbReference type="Gene3D" id="3.10.150.10">
    <property type="entry name" value="DNA Polymerase III, subunit A, domain 2"/>
    <property type="match status" value="1"/>
</dbReference>
<dbReference type="AlphaFoldDB" id="A0A495JW70"/>
<proteinExistence type="predicted"/>
<gene>
    <name evidence="1" type="ORF">BDK92_7310</name>
</gene>
<comment type="caution">
    <text evidence="1">The sequence shown here is derived from an EMBL/GenBank/DDBJ whole genome shotgun (WGS) entry which is preliminary data.</text>
</comment>
<dbReference type="OrthoDB" id="4548993at2"/>
<protein>
    <recommendedName>
        <fullName evidence="3">DNA polymerase III beta subunit-like protein</fullName>
    </recommendedName>
</protein>
<sequence length="224" mass="24278">MITLRTSDLIGLINDVVGFAADNKEVPDLNCVQIRWDGEMLHVAATDRVYAGISSWHPDDDPDSDADAQDGLWPDFGGDDEPWKILIDLATAIEVTKKFKLGTKQGSVPVALDYIGDGPDGRLRISRSIDTGGGFGLSMVANGVVVDFPDPRPILHAPILARPVSKIAFNGARLGRFGDVRQRGGEAEWTFTGPDEMAHVRIGKRFVGAIQPVRMSTRRLSSVA</sequence>
<keyword evidence="2" id="KW-1185">Reference proteome</keyword>
<dbReference type="EMBL" id="RBKT01000001">
    <property type="protein sequence ID" value="RKR92828.1"/>
    <property type="molecule type" value="Genomic_DNA"/>
</dbReference>
<organism evidence="1 2">
    <name type="scientific">Micromonospora pisi</name>
    <dbReference type="NCBI Taxonomy" id="589240"/>
    <lineage>
        <taxon>Bacteria</taxon>
        <taxon>Bacillati</taxon>
        <taxon>Actinomycetota</taxon>
        <taxon>Actinomycetes</taxon>
        <taxon>Micromonosporales</taxon>
        <taxon>Micromonosporaceae</taxon>
        <taxon>Micromonospora</taxon>
    </lineage>
</organism>
<evidence type="ECO:0000313" key="2">
    <source>
        <dbReference type="Proteomes" id="UP000277671"/>
    </source>
</evidence>
<reference evidence="1 2" key="1">
    <citation type="submission" date="2018-10" db="EMBL/GenBank/DDBJ databases">
        <title>Sequencing the genomes of 1000 actinobacteria strains.</title>
        <authorList>
            <person name="Klenk H.-P."/>
        </authorList>
    </citation>
    <scope>NUCLEOTIDE SEQUENCE [LARGE SCALE GENOMIC DNA]</scope>
    <source>
        <strain evidence="1 2">DSM 45175</strain>
    </source>
</reference>
<evidence type="ECO:0008006" key="3">
    <source>
        <dbReference type="Google" id="ProtNLM"/>
    </source>
</evidence>
<evidence type="ECO:0000313" key="1">
    <source>
        <dbReference type="EMBL" id="RKR92828.1"/>
    </source>
</evidence>
<dbReference type="Proteomes" id="UP000277671">
    <property type="component" value="Unassembled WGS sequence"/>
</dbReference>
<name>A0A495JW70_9ACTN</name>